<reference evidence="2" key="1">
    <citation type="submission" date="2016-10" db="EMBL/GenBank/DDBJ databases">
        <authorList>
            <person name="Varghese N."/>
            <person name="Submissions S."/>
        </authorList>
    </citation>
    <scope>NUCLEOTIDE SEQUENCE [LARGE SCALE GENOMIC DNA]</scope>
    <source>
        <strain evidence="2">CGMCC 4.2126</strain>
    </source>
</reference>
<protein>
    <submittedName>
        <fullName evidence="1">5-methyltetrahydropteroyltriglutamate--homocysteine methyltransferase</fullName>
    </submittedName>
</protein>
<keyword evidence="1" id="KW-0808">Transferase</keyword>
<keyword evidence="2" id="KW-1185">Reference proteome</keyword>
<evidence type="ECO:0000313" key="1">
    <source>
        <dbReference type="EMBL" id="SFJ98473.1"/>
    </source>
</evidence>
<dbReference type="Proteomes" id="UP000199111">
    <property type="component" value="Unassembled WGS sequence"/>
</dbReference>
<organism evidence="1 2">
    <name type="scientific">Streptosporangium canum</name>
    <dbReference type="NCBI Taxonomy" id="324952"/>
    <lineage>
        <taxon>Bacteria</taxon>
        <taxon>Bacillati</taxon>
        <taxon>Actinomycetota</taxon>
        <taxon>Actinomycetes</taxon>
        <taxon>Streptosporangiales</taxon>
        <taxon>Streptosporangiaceae</taxon>
        <taxon>Streptosporangium</taxon>
    </lineage>
</organism>
<evidence type="ECO:0000313" key="2">
    <source>
        <dbReference type="Proteomes" id="UP000199111"/>
    </source>
</evidence>
<name>A0A1I3VU65_9ACTN</name>
<accession>A0A1I3VU65</accession>
<dbReference type="GO" id="GO:0008168">
    <property type="term" value="F:methyltransferase activity"/>
    <property type="evidence" value="ECO:0007669"/>
    <property type="project" value="UniProtKB-KW"/>
</dbReference>
<sequence>MINPLDPQVESAEQVRDRVLQAVRHLSVDQLGTCDDFDFSLLADDAFTLRETAFARVAARVRGIARVTESLGS</sequence>
<dbReference type="EMBL" id="FOQY01000015">
    <property type="protein sequence ID" value="SFJ98473.1"/>
    <property type="molecule type" value="Genomic_DNA"/>
</dbReference>
<keyword evidence="1" id="KW-0489">Methyltransferase</keyword>
<dbReference type="AlphaFoldDB" id="A0A1I3VU65"/>
<proteinExistence type="predicted"/>
<gene>
    <name evidence="1" type="ORF">SAMN05216275_1153</name>
</gene>
<dbReference type="GO" id="GO:0032259">
    <property type="term" value="P:methylation"/>
    <property type="evidence" value="ECO:0007669"/>
    <property type="project" value="UniProtKB-KW"/>
</dbReference>